<evidence type="ECO:0000256" key="3">
    <source>
        <dbReference type="ARBA" id="ARBA00022692"/>
    </source>
</evidence>
<comment type="subcellular location">
    <subcellularLocation>
        <location evidence="1">Endomembrane system</location>
    </subcellularLocation>
</comment>
<dbReference type="PANTHER" id="PTHR35791:SF1">
    <property type="entry name" value="UPF0754 MEMBRANE PROTEIN YHEB"/>
    <property type="match status" value="1"/>
</dbReference>
<dbReference type="Proteomes" id="UP000440713">
    <property type="component" value="Unassembled WGS sequence"/>
</dbReference>
<dbReference type="InterPro" id="IPR007383">
    <property type="entry name" value="DUF445"/>
</dbReference>
<evidence type="ECO:0000256" key="4">
    <source>
        <dbReference type="ARBA" id="ARBA00022989"/>
    </source>
</evidence>
<accession>A0A6N7XAT8</accession>
<dbReference type="AlphaFoldDB" id="A0A6N7XAT8"/>
<dbReference type="RefSeq" id="WP_154537142.1">
    <property type="nucleotide sequence ID" value="NZ_VUNE01000001.1"/>
</dbReference>
<gene>
    <name evidence="7" type="ORF">FYJ71_02055</name>
</gene>
<keyword evidence="4 6" id="KW-1133">Transmembrane helix</keyword>
<feature type="transmembrane region" description="Helical" evidence="6">
    <location>
        <begin position="6"/>
        <end position="32"/>
    </location>
</feature>
<evidence type="ECO:0000313" key="7">
    <source>
        <dbReference type="EMBL" id="MST61756.1"/>
    </source>
</evidence>
<evidence type="ECO:0000256" key="6">
    <source>
        <dbReference type="SAM" id="Phobius"/>
    </source>
</evidence>
<dbReference type="GO" id="GO:0012505">
    <property type="term" value="C:endomembrane system"/>
    <property type="evidence" value="ECO:0007669"/>
    <property type="project" value="UniProtKB-SubCell"/>
</dbReference>
<keyword evidence="5 6" id="KW-0472">Membrane</keyword>
<comment type="similarity">
    <text evidence="2">Belongs to the UPF0754 family.</text>
</comment>
<keyword evidence="8" id="KW-1185">Reference proteome</keyword>
<protein>
    <submittedName>
        <fullName evidence="7">DUF445 family protein</fullName>
    </submittedName>
</protein>
<reference evidence="7 8" key="1">
    <citation type="submission" date="2019-08" db="EMBL/GenBank/DDBJ databases">
        <title>In-depth cultivation of the pig gut microbiome towards novel bacterial diversity and tailored functional studies.</title>
        <authorList>
            <person name="Wylensek D."/>
            <person name="Hitch T.C.A."/>
            <person name="Clavel T."/>
        </authorList>
    </citation>
    <scope>NUCLEOTIDE SEQUENCE [LARGE SCALE GENOMIC DNA]</scope>
    <source>
        <strain evidence="7 8">WCA-SAB-591-4A-A</strain>
    </source>
</reference>
<dbReference type="Pfam" id="PF04286">
    <property type="entry name" value="DUF445"/>
    <property type="match status" value="1"/>
</dbReference>
<keyword evidence="3 6" id="KW-0812">Transmembrane</keyword>
<evidence type="ECO:0000256" key="2">
    <source>
        <dbReference type="ARBA" id="ARBA00008053"/>
    </source>
</evidence>
<organism evidence="7 8">
    <name type="scientific">Peptostreptococcus porci</name>
    <dbReference type="NCBI Taxonomy" id="2652282"/>
    <lineage>
        <taxon>Bacteria</taxon>
        <taxon>Bacillati</taxon>
        <taxon>Bacillota</taxon>
        <taxon>Clostridia</taxon>
        <taxon>Peptostreptococcales</taxon>
        <taxon>Peptostreptococcaceae</taxon>
        <taxon>Peptostreptococcus</taxon>
    </lineage>
</organism>
<sequence>MDTRIIIKILTMAVVGGIIGYVTNVLAVKMLFRPLKPFKMPIFGFEIVGLIPKRRADIAKSIGTTVGEQLIDYDELINSMLKEEDKKNLKRVLKERIAVIIEEKASFIPFLFRSKVAEFVDQVIESEFDSGIDSLLEVAKEKAISRIDVGKMVEEKINELDLVELEKIILVIASKELKHIENLGLLLGFVIGVVQGIISVTF</sequence>
<dbReference type="EMBL" id="VUNE01000001">
    <property type="protein sequence ID" value="MST61756.1"/>
    <property type="molecule type" value="Genomic_DNA"/>
</dbReference>
<dbReference type="PANTHER" id="PTHR35791">
    <property type="entry name" value="UPF0754 MEMBRANE PROTEIN YHEB"/>
    <property type="match status" value="1"/>
</dbReference>
<evidence type="ECO:0000256" key="5">
    <source>
        <dbReference type="ARBA" id="ARBA00023136"/>
    </source>
</evidence>
<name>A0A6N7XAT8_9FIRM</name>
<evidence type="ECO:0000313" key="8">
    <source>
        <dbReference type="Proteomes" id="UP000440713"/>
    </source>
</evidence>
<comment type="caution">
    <text evidence="7">The sequence shown here is derived from an EMBL/GenBank/DDBJ whole genome shotgun (WGS) entry which is preliminary data.</text>
</comment>
<proteinExistence type="inferred from homology"/>
<evidence type="ECO:0000256" key="1">
    <source>
        <dbReference type="ARBA" id="ARBA00004308"/>
    </source>
</evidence>